<accession>A0ABT6RDV2</accession>
<dbReference type="EMBL" id="JASBRG010000007">
    <property type="protein sequence ID" value="MDI3320752.1"/>
    <property type="molecule type" value="Genomic_DNA"/>
</dbReference>
<name>A0ABT6RDV2_9BACT</name>
<evidence type="ECO:0000313" key="2">
    <source>
        <dbReference type="EMBL" id="MDI3320752.1"/>
    </source>
</evidence>
<evidence type="ECO:0000256" key="1">
    <source>
        <dbReference type="SAM" id="Coils"/>
    </source>
</evidence>
<keyword evidence="3" id="KW-1185">Reference proteome</keyword>
<feature type="coiled-coil region" evidence="1">
    <location>
        <begin position="21"/>
        <end position="48"/>
    </location>
</feature>
<comment type="caution">
    <text evidence="2">The sequence shown here is derived from an EMBL/GenBank/DDBJ whole genome shotgun (WGS) entry which is preliminary data.</text>
</comment>
<evidence type="ECO:0000313" key="3">
    <source>
        <dbReference type="Proteomes" id="UP001226434"/>
    </source>
</evidence>
<dbReference type="RefSeq" id="WP_282334857.1">
    <property type="nucleotide sequence ID" value="NZ_JASBRG010000007.1"/>
</dbReference>
<protein>
    <submittedName>
        <fullName evidence="2">Uncharacterized protein</fullName>
    </submittedName>
</protein>
<reference evidence="2 3" key="1">
    <citation type="submission" date="2023-05" db="EMBL/GenBank/DDBJ databases">
        <title>Genome sequence of Pinibacter sp. MAH-24.</title>
        <authorList>
            <person name="Huq M.A."/>
        </authorList>
    </citation>
    <scope>NUCLEOTIDE SEQUENCE [LARGE SCALE GENOMIC DNA]</scope>
    <source>
        <strain evidence="2 3">MAH-24</strain>
    </source>
</reference>
<dbReference type="Proteomes" id="UP001226434">
    <property type="component" value="Unassembled WGS sequence"/>
</dbReference>
<gene>
    <name evidence="2" type="ORF">QJ048_13260</name>
</gene>
<proteinExistence type="predicted"/>
<organism evidence="2 3">
    <name type="scientific">Pinibacter soli</name>
    <dbReference type="NCBI Taxonomy" id="3044211"/>
    <lineage>
        <taxon>Bacteria</taxon>
        <taxon>Pseudomonadati</taxon>
        <taxon>Bacteroidota</taxon>
        <taxon>Chitinophagia</taxon>
        <taxon>Chitinophagales</taxon>
        <taxon>Chitinophagaceae</taxon>
        <taxon>Pinibacter</taxon>
    </lineage>
</organism>
<keyword evidence="1" id="KW-0175">Coiled coil</keyword>
<sequence length="107" mass="12070">MKSIHEISGLPYTNEEFIKHKDSLMNILDALKEKISEHSSNVAKNEASTRLVNFYDAAANYLSSAKALLNSTKIDKNRNNSMSGKRTSNRYYHSLLDLSAAYSRVIN</sequence>